<evidence type="ECO:0000259" key="9">
    <source>
        <dbReference type="PROSITE" id="PS50156"/>
    </source>
</evidence>
<feature type="compositionally biased region" description="Basic and acidic residues" evidence="7">
    <location>
        <begin position="1"/>
        <end position="11"/>
    </location>
</feature>
<evidence type="ECO:0000256" key="4">
    <source>
        <dbReference type="ARBA" id="ARBA00022692"/>
    </source>
</evidence>
<dbReference type="PANTHER" id="PTHR33406">
    <property type="entry name" value="MEMBRANE PROTEIN MJ1562-RELATED"/>
    <property type="match status" value="1"/>
</dbReference>
<dbReference type="EMBL" id="AORC01000013">
    <property type="protein sequence ID" value="EYT48715.1"/>
    <property type="molecule type" value="Genomic_DNA"/>
</dbReference>
<dbReference type="InterPro" id="IPR000731">
    <property type="entry name" value="SSD"/>
</dbReference>
<sequence>MPGTHRADRSPESSANDAPVAGGSTATATDAPVTGKNGSGKGDSGKSGSGKNGSGGNGSQGSDKGSSKPRGKARLARILIPAILTLVWLALAGIGGPFFGRIGEVSSNDPTTYLPSSAESTAVQEAQSGFFESDEIPAIVVAESSGGEKLTEEQIAEVADAVESTTADDAAVGEASPPIPSEDGQALQVFVPIDADADAVETVEALRTSLKDTVDGVDVYVTGPAGFSADLTEAFSGIDGLLLVVAFAVVLVILLIVYRAVILPLLVLTSSLFALCVAVLVNWLLADAGLFLLNGQVQGILFILVIGAATDYGLLLTARYREELERSRDHVTALKSAWKGSIEPIIASGGTVIAGLLCLLLSDLESNRALGPVASVGILCAILAALTLLPSLLALFGRVAYWPRVPRYAGEDAEGTEDAEGVTGVARADQTLDQVVKGHGVYGRIGKYTVGHPRRIWVGVTLLLILGAAFFPTLKAEGVAQSDLILTASDARDGQNVLAEHFPGGSGTPAYILAPEADAAEAAQTAADLDGVESVSLTANDDPAGQLAFQDGEFVGSIPDPNAPVAEPTVSEGKVLLQATLTDPYDSAAAQDTVRELRAAYGDDVLVGGNTATDVDTNDASIHDRNLIIPIVLIVITLILIALMRAIVAALMLVVTTMLSFAAAMGVAALVFNHVLDLPGADPAVPLYGFVFLVALGIDYNIFLMTRVREESERHGTREGIIRGVALTGGVITSAGIVLAATFAALVVIPILFLLQLAFIVAFGVLVDTFLVRTLQVPGIATELGRHLWWPRKLAADGHGGTAAASKVVESHGPETDEIEAETGGAVEGRGEAETDGAVERGAETETGGAVERRDEGVAEAAGAVERRDETDAAPAAASDQTEEEPPHGSPEAIEKAAEELGTGHGRRRKDV</sequence>
<feature type="transmembrane region" description="Helical" evidence="8">
    <location>
        <begin position="78"/>
        <end position="99"/>
    </location>
</feature>
<protein>
    <submittedName>
        <fullName evidence="10">Membrane protein</fullName>
    </submittedName>
</protein>
<gene>
    <name evidence="10" type="ORF">D641_0110955</name>
</gene>
<dbReference type="Gene3D" id="1.20.1640.10">
    <property type="entry name" value="Multidrug efflux transporter AcrB transmembrane domain"/>
    <property type="match status" value="2"/>
</dbReference>
<feature type="transmembrane region" description="Helical" evidence="8">
    <location>
        <begin position="265"/>
        <end position="285"/>
    </location>
</feature>
<keyword evidence="4 8" id="KW-0812">Transmembrane</keyword>
<evidence type="ECO:0000256" key="8">
    <source>
        <dbReference type="SAM" id="Phobius"/>
    </source>
</evidence>
<evidence type="ECO:0000256" key="3">
    <source>
        <dbReference type="ARBA" id="ARBA00022475"/>
    </source>
</evidence>
<feature type="compositionally biased region" description="Basic and acidic residues" evidence="7">
    <location>
        <begin position="829"/>
        <end position="844"/>
    </location>
</feature>
<feature type="region of interest" description="Disordered" evidence="7">
    <location>
        <begin position="1"/>
        <end position="70"/>
    </location>
</feature>
<keyword evidence="11" id="KW-1185">Reference proteome</keyword>
<feature type="transmembrane region" description="Helical" evidence="8">
    <location>
        <begin position="240"/>
        <end position="258"/>
    </location>
</feature>
<dbReference type="HOGENOM" id="CLU_005108_4_1_11"/>
<feature type="transmembrane region" description="Helical" evidence="8">
    <location>
        <begin position="651"/>
        <end position="672"/>
    </location>
</feature>
<feature type="transmembrane region" description="Helical" evidence="8">
    <location>
        <begin position="627"/>
        <end position="644"/>
    </location>
</feature>
<evidence type="ECO:0000256" key="1">
    <source>
        <dbReference type="ARBA" id="ARBA00004651"/>
    </source>
</evidence>
<name>A0A022KSK2_9MICO</name>
<reference evidence="10 11" key="1">
    <citation type="journal article" date="2013" name="Genome Announc.">
        <title>Draft genome sequence of an Actinobacterium, Brachybacterium muris strain UCD-AY4.</title>
        <authorList>
            <person name="Lo J.R."/>
            <person name="Lang J.M."/>
            <person name="Darling A.E."/>
            <person name="Eisen J.A."/>
            <person name="Coil D.A."/>
        </authorList>
    </citation>
    <scope>NUCLEOTIDE SEQUENCE [LARGE SCALE GENOMIC DNA]</scope>
    <source>
        <strain evidence="10 11">UCD-AY4</strain>
    </source>
</reference>
<dbReference type="AlphaFoldDB" id="A0A022KSK2"/>
<evidence type="ECO:0000313" key="11">
    <source>
        <dbReference type="Proteomes" id="UP000019754"/>
    </source>
</evidence>
<feature type="region of interest" description="Disordered" evidence="7">
    <location>
        <begin position="801"/>
        <end position="912"/>
    </location>
</feature>
<evidence type="ECO:0000256" key="6">
    <source>
        <dbReference type="ARBA" id="ARBA00023136"/>
    </source>
</evidence>
<feature type="transmembrane region" description="Helical" evidence="8">
    <location>
        <begin position="753"/>
        <end position="772"/>
    </location>
</feature>
<dbReference type="InterPro" id="IPR050545">
    <property type="entry name" value="Mycobact_MmpL"/>
</dbReference>
<dbReference type="SUPFAM" id="SSF82866">
    <property type="entry name" value="Multidrug efflux transporter AcrB transmembrane domain"/>
    <property type="match status" value="2"/>
</dbReference>
<dbReference type="STRING" id="1249481.D641_0110955"/>
<feature type="transmembrane region" description="Helical" evidence="8">
    <location>
        <begin position="345"/>
        <end position="362"/>
    </location>
</feature>
<dbReference type="RefSeq" id="WP_017824823.1">
    <property type="nucleotide sequence ID" value="NZ_KB403092.1"/>
</dbReference>
<comment type="similarity">
    <text evidence="2">Belongs to the resistance-nodulation-cell division (RND) (TC 2.A.6) family. MmpL subfamily.</text>
</comment>
<evidence type="ECO:0000256" key="2">
    <source>
        <dbReference type="ARBA" id="ARBA00010157"/>
    </source>
</evidence>
<dbReference type="PANTHER" id="PTHR33406:SF6">
    <property type="entry name" value="MEMBRANE PROTEIN YDGH-RELATED"/>
    <property type="match status" value="1"/>
</dbReference>
<organism evidence="10 11">
    <name type="scientific">Brachybacterium muris UCD-AY4</name>
    <dbReference type="NCBI Taxonomy" id="1249481"/>
    <lineage>
        <taxon>Bacteria</taxon>
        <taxon>Bacillati</taxon>
        <taxon>Actinomycetota</taxon>
        <taxon>Actinomycetes</taxon>
        <taxon>Micrococcales</taxon>
        <taxon>Dermabacteraceae</taxon>
        <taxon>Brachybacterium</taxon>
    </lineage>
</organism>
<comment type="caution">
    <text evidence="10">The sequence shown here is derived from an EMBL/GenBank/DDBJ whole genome shotgun (WGS) entry which is preliminary data.</text>
</comment>
<keyword evidence="5 8" id="KW-1133">Transmembrane helix</keyword>
<dbReference type="OrthoDB" id="2365435at2"/>
<evidence type="ECO:0000313" key="10">
    <source>
        <dbReference type="EMBL" id="EYT48715.1"/>
    </source>
</evidence>
<feature type="compositionally biased region" description="Gly residues" evidence="7">
    <location>
        <begin position="37"/>
        <end position="59"/>
    </location>
</feature>
<accession>A0A022KSK2</accession>
<comment type="subcellular location">
    <subcellularLocation>
        <location evidence="1">Cell membrane</location>
        <topology evidence="1">Multi-pass membrane protein</topology>
    </subcellularLocation>
</comment>
<feature type="transmembrane region" description="Helical" evidence="8">
    <location>
        <begin position="374"/>
        <end position="397"/>
    </location>
</feature>
<dbReference type="Proteomes" id="UP000019754">
    <property type="component" value="Unassembled WGS sequence"/>
</dbReference>
<keyword evidence="3" id="KW-1003">Cell membrane</keyword>
<dbReference type="PROSITE" id="PS50156">
    <property type="entry name" value="SSD"/>
    <property type="match status" value="1"/>
</dbReference>
<evidence type="ECO:0000256" key="7">
    <source>
        <dbReference type="SAM" id="MobiDB-lite"/>
    </source>
</evidence>
<proteinExistence type="inferred from homology"/>
<feature type="domain" description="SSD" evidence="9">
    <location>
        <begin position="650"/>
        <end position="782"/>
    </location>
</feature>
<evidence type="ECO:0000256" key="5">
    <source>
        <dbReference type="ARBA" id="ARBA00022989"/>
    </source>
</evidence>
<dbReference type="InterPro" id="IPR004869">
    <property type="entry name" value="MMPL_dom"/>
</dbReference>
<feature type="transmembrane region" description="Helical" evidence="8">
    <location>
        <begin position="297"/>
        <end position="318"/>
    </location>
</feature>
<dbReference type="GO" id="GO:0005886">
    <property type="term" value="C:plasma membrane"/>
    <property type="evidence" value="ECO:0007669"/>
    <property type="project" value="UniProtKB-SubCell"/>
</dbReference>
<feature type="transmembrane region" description="Helical" evidence="8">
    <location>
        <begin position="684"/>
        <end position="704"/>
    </location>
</feature>
<feature type="transmembrane region" description="Helical" evidence="8">
    <location>
        <begin position="456"/>
        <end position="474"/>
    </location>
</feature>
<keyword evidence="6 8" id="KW-0472">Membrane</keyword>
<feature type="transmembrane region" description="Helical" evidence="8">
    <location>
        <begin position="725"/>
        <end position="747"/>
    </location>
</feature>
<dbReference type="Pfam" id="PF03176">
    <property type="entry name" value="MMPL"/>
    <property type="match status" value="2"/>
</dbReference>